<dbReference type="AlphaFoldDB" id="A0A0G4LSP9"/>
<sequence>MGIRTNPQRTLDPFQTSFHLPSHTVTSVGKLIVNNGVMPTVNPDIVSETGGSLGRNAEVQRRRRLIQPSVRQPAARITIRSARPLAKPRMLTCPSEYKKKQMKKVPPRGSVRDFPCRQCVARANKAPGHECASQNNTGAACWDCAKNGHTCRPVPDVALAAVRAFWDLNRQLSGAHDEPDEAWRAAAQRAAQQLRACGSGAVSPGTPRPAPALASFGEVASRSFEESKLIALETIADAARLWILNQPDEEEEDGEED</sequence>
<dbReference type="Proteomes" id="UP000044602">
    <property type="component" value="Unassembled WGS sequence"/>
</dbReference>
<proteinExistence type="predicted"/>
<reference evidence="1 2" key="1">
    <citation type="submission" date="2015-05" db="EMBL/GenBank/DDBJ databases">
        <authorList>
            <person name="Wang D.B."/>
            <person name="Wang M."/>
        </authorList>
    </citation>
    <scope>NUCLEOTIDE SEQUENCE [LARGE SCALE GENOMIC DNA]</scope>
    <source>
        <strain evidence="1">VL1</strain>
    </source>
</reference>
<keyword evidence="2" id="KW-1185">Reference proteome</keyword>
<dbReference type="EMBL" id="CVQH01018335">
    <property type="protein sequence ID" value="CRK25096.1"/>
    <property type="molecule type" value="Genomic_DNA"/>
</dbReference>
<gene>
    <name evidence="1" type="ORF">BN1708_014141</name>
</gene>
<evidence type="ECO:0000313" key="2">
    <source>
        <dbReference type="Proteomes" id="UP000044602"/>
    </source>
</evidence>
<name>A0A0G4LSP9_VERLO</name>
<protein>
    <submittedName>
        <fullName evidence="1">Uncharacterized protein</fullName>
    </submittedName>
</protein>
<accession>A0A0G4LSP9</accession>
<evidence type="ECO:0000313" key="1">
    <source>
        <dbReference type="EMBL" id="CRK25096.1"/>
    </source>
</evidence>
<organism evidence="1 2">
    <name type="scientific">Verticillium longisporum</name>
    <name type="common">Verticillium dahliae var. longisporum</name>
    <dbReference type="NCBI Taxonomy" id="100787"/>
    <lineage>
        <taxon>Eukaryota</taxon>
        <taxon>Fungi</taxon>
        <taxon>Dikarya</taxon>
        <taxon>Ascomycota</taxon>
        <taxon>Pezizomycotina</taxon>
        <taxon>Sordariomycetes</taxon>
        <taxon>Hypocreomycetidae</taxon>
        <taxon>Glomerellales</taxon>
        <taxon>Plectosphaerellaceae</taxon>
        <taxon>Verticillium</taxon>
    </lineage>
</organism>